<dbReference type="GO" id="GO:0005524">
    <property type="term" value="F:ATP binding"/>
    <property type="evidence" value="ECO:0007669"/>
    <property type="project" value="UniProtKB-KW"/>
</dbReference>
<evidence type="ECO:0000313" key="4">
    <source>
        <dbReference type="EMBL" id="MDN4161474.1"/>
    </source>
</evidence>
<proteinExistence type="predicted"/>
<accession>A0ABT8ETP4</accession>
<dbReference type="Pfam" id="PF00005">
    <property type="entry name" value="ABC_tran"/>
    <property type="match status" value="1"/>
</dbReference>
<organism evidence="4 5">
    <name type="scientific">Nocardioides abyssi</name>
    <dbReference type="NCBI Taxonomy" id="3058370"/>
    <lineage>
        <taxon>Bacteria</taxon>
        <taxon>Bacillati</taxon>
        <taxon>Actinomycetota</taxon>
        <taxon>Actinomycetes</taxon>
        <taxon>Propionibacteriales</taxon>
        <taxon>Nocardioidaceae</taxon>
        <taxon>Nocardioides</taxon>
    </lineage>
</organism>
<feature type="domain" description="ABC transporter" evidence="3">
    <location>
        <begin position="19"/>
        <end position="253"/>
    </location>
</feature>
<dbReference type="Gene3D" id="3.40.50.300">
    <property type="entry name" value="P-loop containing nucleotide triphosphate hydrolases"/>
    <property type="match status" value="1"/>
</dbReference>
<evidence type="ECO:0000313" key="5">
    <source>
        <dbReference type="Proteomes" id="UP001168537"/>
    </source>
</evidence>
<dbReference type="Proteomes" id="UP001168537">
    <property type="component" value="Unassembled WGS sequence"/>
</dbReference>
<evidence type="ECO:0000256" key="1">
    <source>
        <dbReference type="ARBA" id="ARBA00022741"/>
    </source>
</evidence>
<dbReference type="InterPro" id="IPR027417">
    <property type="entry name" value="P-loop_NTPase"/>
</dbReference>
<evidence type="ECO:0000256" key="2">
    <source>
        <dbReference type="ARBA" id="ARBA00022840"/>
    </source>
</evidence>
<keyword evidence="2 4" id="KW-0067">ATP-binding</keyword>
<gene>
    <name evidence="4" type="ORF">QWY29_08935</name>
</gene>
<dbReference type="EMBL" id="JAUHJR010000002">
    <property type="protein sequence ID" value="MDN4161474.1"/>
    <property type="molecule type" value="Genomic_DNA"/>
</dbReference>
<reference evidence="4" key="1">
    <citation type="submission" date="2023-06" db="EMBL/GenBank/DDBJ databases">
        <title>Draft genome sequence of Nocardioides sp. SOB72.</title>
        <authorList>
            <person name="Zhang G."/>
        </authorList>
    </citation>
    <scope>NUCLEOTIDE SEQUENCE</scope>
    <source>
        <strain evidence="4">SOB72</strain>
    </source>
</reference>
<dbReference type="PANTHER" id="PTHR42794">
    <property type="entry name" value="HEMIN IMPORT ATP-BINDING PROTEIN HMUV"/>
    <property type="match status" value="1"/>
</dbReference>
<keyword evidence="1" id="KW-0547">Nucleotide-binding</keyword>
<dbReference type="PANTHER" id="PTHR42794:SF2">
    <property type="entry name" value="ABC TRANSPORTER ATP-BINDING PROTEIN"/>
    <property type="match status" value="1"/>
</dbReference>
<dbReference type="SMART" id="SM00382">
    <property type="entry name" value="AAA"/>
    <property type="match status" value="1"/>
</dbReference>
<dbReference type="InterPro" id="IPR003593">
    <property type="entry name" value="AAA+_ATPase"/>
</dbReference>
<dbReference type="InterPro" id="IPR003439">
    <property type="entry name" value="ABC_transporter-like_ATP-bd"/>
</dbReference>
<dbReference type="PROSITE" id="PS50893">
    <property type="entry name" value="ABC_TRANSPORTER_2"/>
    <property type="match status" value="1"/>
</dbReference>
<comment type="caution">
    <text evidence="4">The sequence shown here is derived from an EMBL/GenBank/DDBJ whole genome shotgun (WGS) entry which is preliminary data.</text>
</comment>
<sequence>MSHRTHCVHRGGHGDLPELTAAGVTVRLGDRTVLDSVDLRAAGGRVTGLLGPNGSGKTTLLHVLAGLRRPDAGEVQVGGADLRSLPDRRRARTLALVEQHAATTVDLTVREVVTLGRLPHRGRLGGAARDTRGAEVVEDVLAMVGLAPLAERPWGTLSGGERQRAHLGRTLAQEPEVLLLDEPTNHLDLGQQLRFLSLVRELGLTAVAALHDLELAAAYCDDVVVLDAGRVRGAGPVDAALTARLLAEVYGVEASLAPHPRLARPHLVWDGPRGEGTA</sequence>
<dbReference type="RefSeq" id="WP_300960362.1">
    <property type="nucleotide sequence ID" value="NZ_JAUHJR010000002.1"/>
</dbReference>
<evidence type="ECO:0000259" key="3">
    <source>
        <dbReference type="PROSITE" id="PS50893"/>
    </source>
</evidence>
<dbReference type="CDD" id="cd03214">
    <property type="entry name" value="ABC_Iron-Siderophores_B12_Hemin"/>
    <property type="match status" value="1"/>
</dbReference>
<name>A0ABT8ETP4_9ACTN</name>
<dbReference type="SUPFAM" id="SSF52540">
    <property type="entry name" value="P-loop containing nucleoside triphosphate hydrolases"/>
    <property type="match status" value="1"/>
</dbReference>
<keyword evidence="5" id="KW-1185">Reference proteome</keyword>
<protein>
    <submittedName>
        <fullName evidence="4">ABC transporter ATP-binding protein</fullName>
    </submittedName>
</protein>